<dbReference type="Gramene" id="ONIVA09G14280.1">
    <property type="protein sequence ID" value="ONIVA09G14280.1"/>
    <property type="gene ID" value="ONIVA09G14280"/>
</dbReference>
<keyword evidence="3" id="KW-1185">Reference proteome</keyword>
<protein>
    <recommendedName>
        <fullName evidence="4">Secreted protein</fullName>
    </recommendedName>
</protein>
<reference evidence="2" key="2">
    <citation type="submission" date="2018-04" db="EMBL/GenBank/DDBJ databases">
        <title>OnivRS2 (Oryza nivara Reference Sequence Version 2).</title>
        <authorList>
            <person name="Zhang J."/>
            <person name="Kudrna D."/>
            <person name="Lee S."/>
            <person name="Talag J."/>
            <person name="Rajasekar S."/>
            <person name="Welchert J."/>
            <person name="Hsing Y.-I."/>
            <person name="Wing R.A."/>
        </authorList>
    </citation>
    <scope>NUCLEOTIDE SEQUENCE [LARGE SCALE GENOMIC DNA]</scope>
    <source>
        <strain evidence="2">SL10</strain>
    </source>
</reference>
<evidence type="ECO:0000313" key="2">
    <source>
        <dbReference type="EnsemblPlants" id="ONIVA09G14280.1"/>
    </source>
</evidence>
<feature type="signal peptide" evidence="1">
    <location>
        <begin position="1"/>
        <end position="20"/>
    </location>
</feature>
<sequence>MRCSSLVWSSALSFLSRAFSQWTSLQPLIAWLSSSRRRRLASRRWTTCPLSSLSCRCLRMRDRRADSRSGHQRR</sequence>
<feature type="chain" id="PRO_5002363060" description="Secreted protein" evidence="1">
    <location>
        <begin position="21"/>
        <end position="74"/>
    </location>
</feature>
<dbReference type="AlphaFoldDB" id="A0A0E0IL60"/>
<dbReference type="Proteomes" id="UP000006591">
    <property type="component" value="Chromosome 9"/>
</dbReference>
<evidence type="ECO:0000313" key="3">
    <source>
        <dbReference type="Proteomes" id="UP000006591"/>
    </source>
</evidence>
<accession>A0A0E0IL60</accession>
<proteinExistence type="predicted"/>
<keyword evidence="1" id="KW-0732">Signal</keyword>
<reference evidence="2" key="1">
    <citation type="submission" date="2015-04" db="UniProtKB">
        <authorList>
            <consortium name="EnsemblPlants"/>
        </authorList>
    </citation>
    <scope>IDENTIFICATION</scope>
    <source>
        <strain evidence="2">SL10</strain>
    </source>
</reference>
<name>A0A0E0IL60_ORYNI</name>
<dbReference type="HOGENOM" id="CLU_2692029_0_0_1"/>
<evidence type="ECO:0008006" key="4">
    <source>
        <dbReference type="Google" id="ProtNLM"/>
    </source>
</evidence>
<dbReference type="EnsemblPlants" id="ONIVA09G14280.1">
    <property type="protein sequence ID" value="ONIVA09G14280.1"/>
    <property type="gene ID" value="ONIVA09G14280"/>
</dbReference>
<evidence type="ECO:0000256" key="1">
    <source>
        <dbReference type="SAM" id="SignalP"/>
    </source>
</evidence>
<organism evidence="2">
    <name type="scientific">Oryza nivara</name>
    <name type="common">Indian wild rice</name>
    <name type="synonym">Oryza sativa f. spontanea</name>
    <dbReference type="NCBI Taxonomy" id="4536"/>
    <lineage>
        <taxon>Eukaryota</taxon>
        <taxon>Viridiplantae</taxon>
        <taxon>Streptophyta</taxon>
        <taxon>Embryophyta</taxon>
        <taxon>Tracheophyta</taxon>
        <taxon>Spermatophyta</taxon>
        <taxon>Magnoliopsida</taxon>
        <taxon>Liliopsida</taxon>
        <taxon>Poales</taxon>
        <taxon>Poaceae</taxon>
        <taxon>BOP clade</taxon>
        <taxon>Oryzoideae</taxon>
        <taxon>Oryzeae</taxon>
        <taxon>Oryzinae</taxon>
        <taxon>Oryza</taxon>
    </lineage>
</organism>